<dbReference type="Pfam" id="PF00156">
    <property type="entry name" value="Pribosyltran"/>
    <property type="match status" value="1"/>
</dbReference>
<gene>
    <name evidence="2" type="ORF">DSYM_25500</name>
</gene>
<reference evidence="2" key="1">
    <citation type="journal article" name="DNA Res.">
        <title>The physiological potential of anammox bacteria as revealed by their core genome structure.</title>
        <authorList>
            <person name="Okubo T."/>
            <person name="Toyoda A."/>
            <person name="Fukuhara K."/>
            <person name="Uchiyama I."/>
            <person name="Harigaya Y."/>
            <person name="Kuroiwa M."/>
            <person name="Suzuki T."/>
            <person name="Murakami Y."/>
            <person name="Suwa Y."/>
            <person name="Takami H."/>
        </authorList>
    </citation>
    <scope>NUCLEOTIDE SEQUENCE</scope>
    <source>
        <strain evidence="2">317325-3</strain>
    </source>
</reference>
<dbReference type="PANTHER" id="PTHR11608">
    <property type="entry name" value="BIFUNCTIONAL PROTEIN PYRR"/>
    <property type="match status" value="1"/>
</dbReference>
<organism evidence="2 3">
    <name type="scientific">Candidatus Desulfobacillus denitrificans</name>
    <dbReference type="NCBI Taxonomy" id="2608985"/>
    <lineage>
        <taxon>Bacteria</taxon>
        <taxon>Pseudomonadati</taxon>
        <taxon>Pseudomonadota</taxon>
        <taxon>Betaproteobacteria</taxon>
        <taxon>Candidatus Desulfobacillus</taxon>
    </lineage>
</organism>
<dbReference type="CDD" id="cd06223">
    <property type="entry name" value="PRTases_typeI"/>
    <property type="match status" value="1"/>
</dbReference>
<dbReference type="SUPFAM" id="SSF53271">
    <property type="entry name" value="PRTase-like"/>
    <property type="match status" value="1"/>
</dbReference>
<dbReference type="KEGG" id="ddz:DSYM_25500"/>
<dbReference type="PANTHER" id="PTHR11608:SF0">
    <property type="entry name" value="BIFUNCTIONAL PROTEIN PYRR"/>
    <property type="match status" value="1"/>
</dbReference>
<dbReference type="InterPro" id="IPR050137">
    <property type="entry name" value="PyrR_bifunctional"/>
</dbReference>
<dbReference type="EMBL" id="AP021857">
    <property type="protein sequence ID" value="BBO21851.1"/>
    <property type="molecule type" value="Genomic_DNA"/>
</dbReference>
<dbReference type="AlphaFoldDB" id="A0A809S6S7"/>
<dbReference type="GO" id="GO:0016757">
    <property type="term" value="F:glycosyltransferase activity"/>
    <property type="evidence" value="ECO:0007669"/>
    <property type="project" value="UniProtKB-KW"/>
</dbReference>
<keyword evidence="2" id="KW-0808">Transferase</keyword>
<name>A0A809S6S7_9PROT</name>
<feature type="domain" description="Phosphoribosyltransferase" evidence="1">
    <location>
        <begin position="13"/>
        <end position="165"/>
    </location>
</feature>
<dbReference type="InterPro" id="IPR029057">
    <property type="entry name" value="PRTase-like"/>
</dbReference>
<evidence type="ECO:0000313" key="2">
    <source>
        <dbReference type="EMBL" id="BBO21851.1"/>
    </source>
</evidence>
<accession>A0A809S6S7</accession>
<dbReference type="Gene3D" id="3.40.50.2020">
    <property type="match status" value="1"/>
</dbReference>
<protein>
    <submittedName>
        <fullName evidence="2">Phosphoribosyltransferase</fullName>
    </submittedName>
</protein>
<proteinExistence type="predicted"/>
<evidence type="ECO:0000259" key="1">
    <source>
        <dbReference type="Pfam" id="PF00156"/>
    </source>
</evidence>
<sequence>MSGERVGGERFCLYDSAAVEAVLDRMAAQAATFLATEADPLLLGILRRGLPLAERLQARLKAKHGLDVPCYGLKLKRYADDLTLLHPETELTENAEFSARDLARATVLVVDDVLYEGHSLARVLAYLSRRGAPTVRIAVLADRCVAALPIRANIVGVKLQIAAGDVVECHVPPYEGELKIELLRPLRA</sequence>
<evidence type="ECO:0000313" key="3">
    <source>
        <dbReference type="Proteomes" id="UP000662914"/>
    </source>
</evidence>
<dbReference type="InterPro" id="IPR000836">
    <property type="entry name" value="PRTase_dom"/>
</dbReference>
<dbReference type="Proteomes" id="UP000662914">
    <property type="component" value="Chromosome"/>
</dbReference>
<keyword evidence="2" id="KW-0328">Glycosyltransferase</keyword>